<organism evidence="2 3">
    <name type="scientific">Aeromicrobium piscarium</name>
    <dbReference type="NCBI Taxonomy" id="2590901"/>
    <lineage>
        <taxon>Bacteria</taxon>
        <taxon>Bacillati</taxon>
        <taxon>Actinomycetota</taxon>
        <taxon>Actinomycetes</taxon>
        <taxon>Propionibacteriales</taxon>
        <taxon>Nocardioidaceae</taxon>
        <taxon>Aeromicrobium</taxon>
    </lineage>
</organism>
<dbReference type="RefSeq" id="WP_143911933.1">
    <property type="nucleotide sequence ID" value="NZ_VLNT01000002.1"/>
</dbReference>
<feature type="compositionally biased region" description="Low complexity" evidence="1">
    <location>
        <begin position="50"/>
        <end position="60"/>
    </location>
</feature>
<sequence length="228" mass="25017">MLRSPSYDPDLRRRRLIVLAIVTALLLISTLAYALLSRDEPHSVPPSTPPVTTVPEVDAVPSGMPDDGTLPELPPVTDPEDFAELVAHAIFDWDTSSLAPRAGYLQRIATVADPTGESSPGLISDVDAYLPPEKIWVDLREYETRQWIEVETVEVPAEWDTALDQAGSALAPGTTAYTITGVRHRDGVWDGEPVASQHDVAFTVFMTCAPTYEQCRLLRLSLLDEPLE</sequence>
<dbReference type="EMBL" id="VLNT01000002">
    <property type="protein sequence ID" value="TSD65724.1"/>
    <property type="molecule type" value="Genomic_DNA"/>
</dbReference>
<evidence type="ECO:0000256" key="1">
    <source>
        <dbReference type="SAM" id="MobiDB-lite"/>
    </source>
</evidence>
<protein>
    <submittedName>
        <fullName evidence="2">Uncharacterized protein</fullName>
    </submittedName>
</protein>
<dbReference type="AlphaFoldDB" id="A0A554SHB7"/>
<evidence type="ECO:0000313" key="2">
    <source>
        <dbReference type="EMBL" id="TSD65724.1"/>
    </source>
</evidence>
<dbReference type="Proteomes" id="UP000316988">
    <property type="component" value="Unassembled WGS sequence"/>
</dbReference>
<reference evidence="2 3" key="1">
    <citation type="submission" date="2019-07" db="EMBL/GenBank/DDBJ databases">
        <authorList>
            <person name="Zhao L.H."/>
        </authorList>
    </citation>
    <scope>NUCLEOTIDE SEQUENCE [LARGE SCALE GENOMIC DNA]</scope>
    <source>
        <strain evidence="2 3">Co35</strain>
    </source>
</reference>
<proteinExistence type="predicted"/>
<dbReference type="OrthoDB" id="3239891at2"/>
<gene>
    <name evidence="2" type="ORF">FNM00_04710</name>
</gene>
<accession>A0A554SHB7</accession>
<evidence type="ECO:0000313" key="3">
    <source>
        <dbReference type="Proteomes" id="UP000316988"/>
    </source>
</evidence>
<name>A0A554SHB7_9ACTN</name>
<comment type="caution">
    <text evidence="2">The sequence shown here is derived from an EMBL/GenBank/DDBJ whole genome shotgun (WGS) entry which is preliminary data.</text>
</comment>
<keyword evidence="3" id="KW-1185">Reference proteome</keyword>
<feature type="region of interest" description="Disordered" evidence="1">
    <location>
        <begin position="40"/>
        <end position="60"/>
    </location>
</feature>